<evidence type="ECO:0000313" key="1">
    <source>
        <dbReference type="EMBL" id="KAJ2668989.1"/>
    </source>
</evidence>
<evidence type="ECO:0008006" key="3">
    <source>
        <dbReference type="Google" id="ProtNLM"/>
    </source>
</evidence>
<dbReference type="AlphaFoldDB" id="A0A9W8KVF4"/>
<dbReference type="SUPFAM" id="SSF53474">
    <property type="entry name" value="alpha/beta-Hydrolases"/>
    <property type="match status" value="1"/>
</dbReference>
<feature type="non-terminal residue" evidence="1">
    <location>
        <position position="233"/>
    </location>
</feature>
<name>A0A9W8KVF4_9FUNG</name>
<dbReference type="InterPro" id="IPR029058">
    <property type="entry name" value="AB_hydrolase_fold"/>
</dbReference>
<dbReference type="Gene3D" id="3.40.50.1820">
    <property type="entry name" value="alpha/beta hydrolase"/>
    <property type="match status" value="1"/>
</dbReference>
<dbReference type="OrthoDB" id="164921at2759"/>
<proteinExistence type="predicted"/>
<dbReference type="EMBL" id="JANBTW010000167">
    <property type="protein sequence ID" value="KAJ2668989.1"/>
    <property type="molecule type" value="Genomic_DNA"/>
</dbReference>
<dbReference type="Proteomes" id="UP001151518">
    <property type="component" value="Unassembled WGS sequence"/>
</dbReference>
<gene>
    <name evidence="1" type="ORF">GGI25_006296</name>
</gene>
<evidence type="ECO:0000313" key="2">
    <source>
        <dbReference type="Proteomes" id="UP001151518"/>
    </source>
</evidence>
<sequence>MCKGALPPELAIPSASGLPQGATILIEHMSGFPSLIVRSIQDALVEQNHRVCIYDRPGFMLSPQGYAPISPKAMEEALGDALANINEHGPYYVIGHHSGSEYAHIFARTNRLSVVGMSFLYPTASALLGLLSDGIDFAKRKKISSGMVGDSMIAESTSTLASLNLQRMLAAIGIWANGFSTEVYPTVGTKSGNNAALTWALDNPSMVQAQYYELLRRQSTIQILEEVTNSTSV</sequence>
<organism evidence="1 2">
    <name type="scientific">Coemansia spiralis</name>
    <dbReference type="NCBI Taxonomy" id="417178"/>
    <lineage>
        <taxon>Eukaryota</taxon>
        <taxon>Fungi</taxon>
        <taxon>Fungi incertae sedis</taxon>
        <taxon>Zoopagomycota</taxon>
        <taxon>Kickxellomycotina</taxon>
        <taxon>Kickxellomycetes</taxon>
        <taxon>Kickxellales</taxon>
        <taxon>Kickxellaceae</taxon>
        <taxon>Coemansia</taxon>
    </lineage>
</organism>
<protein>
    <recommendedName>
        <fullName evidence="3">AB hydrolase-1 domain-containing protein</fullName>
    </recommendedName>
</protein>
<accession>A0A9W8KVF4</accession>
<reference evidence="1" key="1">
    <citation type="submission" date="2022-07" db="EMBL/GenBank/DDBJ databases">
        <title>Phylogenomic reconstructions and comparative analyses of Kickxellomycotina fungi.</title>
        <authorList>
            <person name="Reynolds N.K."/>
            <person name="Stajich J.E."/>
            <person name="Barry K."/>
            <person name="Grigoriev I.V."/>
            <person name="Crous P."/>
            <person name="Smith M.E."/>
        </authorList>
    </citation>
    <scope>NUCLEOTIDE SEQUENCE</scope>
    <source>
        <strain evidence="1">NRRL 3115</strain>
    </source>
</reference>
<comment type="caution">
    <text evidence="1">The sequence shown here is derived from an EMBL/GenBank/DDBJ whole genome shotgun (WGS) entry which is preliminary data.</text>
</comment>